<dbReference type="OrthoDB" id="6409159at2759"/>
<protein>
    <recommendedName>
        <fullName evidence="3">MD-2-related lipid-recognition domain-containing protein</fullName>
    </recommendedName>
</protein>
<keyword evidence="5" id="KW-1185">Reference proteome</keyword>
<dbReference type="Gene3D" id="2.70.220.10">
    <property type="entry name" value="Ganglioside GM2 activator"/>
    <property type="match status" value="1"/>
</dbReference>
<dbReference type="PANTHER" id="PTHR17357">
    <property type="entry name" value="GM2 GANGLIOSIDE ACTIVATOR PROTEIN"/>
    <property type="match status" value="1"/>
</dbReference>
<dbReference type="SUPFAM" id="SSF63707">
    <property type="entry name" value="Ganglioside M2 (gm2) activator"/>
    <property type="match status" value="1"/>
</dbReference>
<proteinExistence type="predicted"/>
<keyword evidence="1 2" id="KW-0732">Signal</keyword>
<evidence type="ECO:0000256" key="1">
    <source>
        <dbReference type="ARBA" id="ARBA00022729"/>
    </source>
</evidence>
<name>A0A3S0ZT27_ELYCH</name>
<dbReference type="PANTHER" id="PTHR17357:SF0">
    <property type="entry name" value="GANGLIOSIDE GM2 ACTIVATOR"/>
    <property type="match status" value="1"/>
</dbReference>
<dbReference type="AlphaFoldDB" id="A0A3S0ZT27"/>
<organism evidence="4 5">
    <name type="scientific">Elysia chlorotica</name>
    <name type="common">Eastern emerald elysia</name>
    <name type="synonym">Sea slug</name>
    <dbReference type="NCBI Taxonomy" id="188477"/>
    <lineage>
        <taxon>Eukaryota</taxon>
        <taxon>Metazoa</taxon>
        <taxon>Spiralia</taxon>
        <taxon>Lophotrochozoa</taxon>
        <taxon>Mollusca</taxon>
        <taxon>Gastropoda</taxon>
        <taxon>Heterobranchia</taxon>
        <taxon>Euthyneura</taxon>
        <taxon>Panpulmonata</taxon>
        <taxon>Sacoglossa</taxon>
        <taxon>Placobranchoidea</taxon>
        <taxon>Plakobranchidae</taxon>
        <taxon>Elysia</taxon>
    </lineage>
</organism>
<comment type="caution">
    <text evidence="4">The sequence shown here is derived from an EMBL/GenBank/DDBJ whole genome shotgun (WGS) entry which is preliminary data.</text>
</comment>
<accession>A0A3S0ZT27</accession>
<reference evidence="4 5" key="1">
    <citation type="submission" date="2019-01" db="EMBL/GenBank/DDBJ databases">
        <title>A draft genome assembly of the solar-powered sea slug Elysia chlorotica.</title>
        <authorList>
            <person name="Cai H."/>
            <person name="Li Q."/>
            <person name="Fang X."/>
            <person name="Li J."/>
            <person name="Curtis N.E."/>
            <person name="Altenburger A."/>
            <person name="Shibata T."/>
            <person name="Feng M."/>
            <person name="Maeda T."/>
            <person name="Schwartz J.A."/>
            <person name="Shigenobu S."/>
            <person name="Lundholm N."/>
            <person name="Nishiyama T."/>
            <person name="Yang H."/>
            <person name="Hasebe M."/>
            <person name="Li S."/>
            <person name="Pierce S.K."/>
            <person name="Wang J."/>
        </authorList>
    </citation>
    <scope>NUCLEOTIDE SEQUENCE [LARGE SCALE GENOMIC DNA]</scope>
    <source>
        <strain evidence="4">EC2010</strain>
        <tissue evidence="4">Whole organism of an adult</tissue>
    </source>
</reference>
<dbReference type="InterPro" id="IPR028996">
    <property type="entry name" value="GM2-AP"/>
</dbReference>
<dbReference type="InterPro" id="IPR003172">
    <property type="entry name" value="ML_dom"/>
</dbReference>
<dbReference type="GO" id="GO:0006689">
    <property type="term" value="P:ganglioside catabolic process"/>
    <property type="evidence" value="ECO:0007669"/>
    <property type="project" value="InterPro"/>
</dbReference>
<dbReference type="GO" id="GO:0005319">
    <property type="term" value="F:lipid transporter activity"/>
    <property type="evidence" value="ECO:0007669"/>
    <property type="project" value="TreeGrafter"/>
</dbReference>
<evidence type="ECO:0000259" key="3">
    <source>
        <dbReference type="SMART" id="SM00737"/>
    </source>
</evidence>
<dbReference type="InterPro" id="IPR036846">
    <property type="entry name" value="GM2-AP_sf"/>
</dbReference>
<feature type="signal peptide" evidence="2">
    <location>
        <begin position="1"/>
        <end position="19"/>
    </location>
</feature>
<dbReference type="SMART" id="SM00737">
    <property type="entry name" value="ML"/>
    <property type="match status" value="1"/>
</dbReference>
<feature type="chain" id="PRO_5018697836" description="MD-2-related lipid-recognition domain-containing protein" evidence="2">
    <location>
        <begin position="20"/>
        <end position="197"/>
    </location>
</feature>
<evidence type="ECO:0000313" key="4">
    <source>
        <dbReference type="EMBL" id="RUS85218.1"/>
    </source>
</evidence>
<gene>
    <name evidence="4" type="ORF">EGW08_007044</name>
</gene>
<evidence type="ECO:0000256" key="2">
    <source>
        <dbReference type="SAM" id="SignalP"/>
    </source>
</evidence>
<dbReference type="Proteomes" id="UP000271974">
    <property type="component" value="Unassembled WGS sequence"/>
</dbReference>
<evidence type="ECO:0000313" key="5">
    <source>
        <dbReference type="Proteomes" id="UP000271974"/>
    </source>
</evidence>
<dbReference type="GO" id="GO:0008047">
    <property type="term" value="F:enzyme activator activity"/>
    <property type="evidence" value="ECO:0007669"/>
    <property type="project" value="InterPro"/>
</dbReference>
<dbReference type="EMBL" id="RQTK01000178">
    <property type="protein sequence ID" value="RUS85218.1"/>
    <property type="molecule type" value="Genomic_DNA"/>
</dbReference>
<feature type="domain" description="MD-2-related lipid-recognition" evidence="3">
    <location>
        <begin position="24"/>
        <end position="178"/>
    </location>
</feature>
<dbReference type="GO" id="GO:0009898">
    <property type="term" value="C:cytoplasmic side of plasma membrane"/>
    <property type="evidence" value="ECO:0007669"/>
    <property type="project" value="TreeGrafter"/>
</dbReference>
<dbReference type="STRING" id="188477.A0A3S0ZT27"/>
<sequence>MEGRVSFLFFSTLLFLVNCDPLVIRDCGNADGLMQLKSVGVKPQEIPIPGDVTVSLQVDVNKDAMGAELDLDVHIARYVGFLWVTVPCISNVGSCKYDACPLIGGFNATGCPPQMSRSNIPCTCDTIKAGTYTMNSEVFSIPKLEGLWSWLATGDYKIDMTLRDRKTNTQVACLHAEATIVDPTACSGFLCSIFGGK</sequence>